<dbReference type="InterPro" id="IPR011008">
    <property type="entry name" value="Dimeric_a/b-barrel"/>
</dbReference>
<dbReference type="AlphaFoldDB" id="A0A7Y9GDV2"/>
<accession>A0A7Y9GDV2</accession>
<organism evidence="6 7">
    <name type="scientific">Actinomadura citrea</name>
    <dbReference type="NCBI Taxonomy" id="46158"/>
    <lineage>
        <taxon>Bacteria</taxon>
        <taxon>Bacillati</taxon>
        <taxon>Actinomycetota</taxon>
        <taxon>Actinomycetes</taxon>
        <taxon>Streptosporangiales</taxon>
        <taxon>Thermomonosporaceae</taxon>
        <taxon>Actinomadura</taxon>
    </lineage>
</organism>
<evidence type="ECO:0000256" key="4">
    <source>
        <dbReference type="SAM" id="MobiDB-lite"/>
    </source>
</evidence>
<sequence>MPESPPPRLDEIDGLLLDLLQHDAGRTLHDLGEQVGLSPSAVQRRIARYRKDGLIAGQVAVLDPHRFGPTVLATVLVTLAQESFEHHRIFSDRMRSNPQVQQCYRVAGPWDYVVVLAARSMRDCGRLGDRLFKADDNISRYETLVVFDTVKTGLALPLPAPGHGTGGHDPLPRGLTPGRRSDPEDH</sequence>
<comment type="caution">
    <text evidence="6">The sequence shown here is derived from an EMBL/GenBank/DDBJ whole genome shotgun (WGS) entry which is preliminary data.</text>
</comment>
<evidence type="ECO:0000313" key="7">
    <source>
        <dbReference type="Proteomes" id="UP000591272"/>
    </source>
</evidence>
<dbReference type="InterPro" id="IPR019888">
    <property type="entry name" value="Tscrpt_reg_AsnC-like"/>
</dbReference>
<evidence type="ECO:0000259" key="5">
    <source>
        <dbReference type="PROSITE" id="PS50956"/>
    </source>
</evidence>
<reference evidence="6 7" key="1">
    <citation type="submission" date="2020-07" db="EMBL/GenBank/DDBJ databases">
        <title>Sequencing the genomes of 1000 actinobacteria strains.</title>
        <authorList>
            <person name="Klenk H.-P."/>
        </authorList>
    </citation>
    <scope>NUCLEOTIDE SEQUENCE [LARGE SCALE GENOMIC DNA]</scope>
    <source>
        <strain evidence="6 7">DSM 43461</strain>
    </source>
</reference>
<proteinExistence type="predicted"/>
<evidence type="ECO:0000313" key="6">
    <source>
        <dbReference type="EMBL" id="NYE14671.1"/>
    </source>
</evidence>
<evidence type="ECO:0000256" key="3">
    <source>
        <dbReference type="ARBA" id="ARBA00023163"/>
    </source>
</evidence>
<dbReference type="SUPFAM" id="SSF46785">
    <property type="entry name" value="Winged helix' DNA-binding domain"/>
    <property type="match status" value="1"/>
</dbReference>
<dbReference type="Proteomes" id="UP000591272">
    <property type="component" value="Unassembled WGS sequence"/>
</dbReference>
<dbReference type="InterPro" id="IPR011991">
    <property type="entry name" value="ArsR-like_HTH"/>
</dbReference>
<dbReference type="PRINTS" id="PR00033">
    <property type="entry name" value="HTHASNC"/>
</dbReference>
<dbReference type="InterPro" id="IPR019887">
    <property type="entry name" value="Tscrpt_reg_AsnC/Lrp_C"/>
</dbReference>
<dbReference type="PANTHER" id="PTHR30154:SF34">
    <property type="entry name" value="TRANSCRIPTIONAL REGULATOR AZLB"/>
    <property type="match status" value="1"/>
</dbReference>
<keyword evidence="3" id="KW-0804">Transcription</keyword>
<protein>
    <submittedName>
        <fullName evidence="6">DNA-binding Lrp family transcriptional regulator</fullName>
    </submittedName>
</protein>
<dbReference type="Gene3D" id="1.10.10.10">
    <property type="entry name" value="Winged helix-like DNA-binding domain superfamily/Winged helix DNA-binding domain"/>
    <property type="match status" value="1"/>
</dbReference>
<dbReference type="GO" id="GO:0043565">
    <property type="term" value="F:sequence-specific DNA binding"/>
    <property type="evidence" value="ECO:0007669"/>
    <property type="project" value="InterPro"/>
</dbReference>
<dbReference type="GO" id="GO:0043200">
    <property type="term" value="P:response to amino acid"/>
    <property type="evidence" value="ECO:0007669"/>
    <property type="project" value="TreeGrafter"/>
</dbReference>
<dbReference type="Gene3D" id="3.30.70.920">
    <property type="match status" value="1"/>
</dbReference>
<dbReference type="Pfam" id="PF01037">
    <property type="entry name" value="AsnC_trans_reg"/>
    <property type="match status" value="1"/>
</dbReference>
<name>A0A7Y9GDV2_9ACTN</name>
<dbReference type="SMART" id="SM00344">
    <property type="entry name" value="HTH_ASNC"/>
    <property type="match status" value="1"/>
</dbReference>
<feature type="region of interest" description="Disordered" evidence="4">
    <location>
        <begin position="158"/>
        <end position="186"/>
    </location>
</feature>
<dbReference type="CDD" id="cd00090">
    <property type="entry name" value="HTH_ARSR"/>
    <property type="match status" value="1"/>
</dbReference>
<dbReference type="PROSITE" id="PS50956">
    <property type="entry name" value="HTH_ASNC_2"/>
    <property type="match status" value="1"/>
</dbReference>
<dbReference type="RefSeq" id="WP_179835511.1">
    <property type="nucleotide sequence ID" value="NZ_BMRD01000010.1"/>
</dbReference>
<dbReference type="SUPFAM" id="SSF54909">
    <property type="entry name" value="Dimeric alpha+beta barrel"/>
    <property type="match status" value="1"/>
</dbReference>
<keyword evidence="2 6" id="KW-0238">DNA-binding</keyword>
<dbReference type="InterPro" id="IPR036388">
    <property type="entry name" value="WH-like_DNA-bd_sf"/>
</dbReference>
<dbReference type="Pfam" id="PF13404">
    <property type="entry name" value="HTH_AsnC-type"/>
    <property type="match status" value="1"/>
</dbReference>
<dbReference type="EMBL" id="JACCBT010000001">
    <property type="protein sequence ID" value="NYE14671.1"/>
    <property type="molecule type" value="Genomic_DNA"/>
</dbReference>
<dbReference type="GO" id="GO:0005829">
    <property type="term" value="C:cytosol"/>
    <property type="evidence" value="ECO:0007669"/>
    <property type="project" value="TreeGrafter"/>
</dbReference>
<keyword evidence="7" id="KW-1185">Reference proteome</keyword>
<keyword evidence="1" id="KW-0805">Transcription regulation</keyword>
<dbReference type="InterPro" id="IPR000485">
    <property type="entry name" value="AsnC-type_HTH_dom"/>
</dbReference>
<evidence type="ECO:0000256" key="2">
    <source>
        <dbReference type="ARBA" id="ARBA00023125"/>
    </source>
</evidence>
<evidence type="ECO:0000256" key="1">
    <source>
        <dbReference type="ARBA" id="ARBA00023015"/>
    </source>
</evidence>
<gene>
    <name evidence="6" type="ORF">BJ999_004967</name>
</gene>
<feature type="domain" description="HTH asnC-type" evidence="5">
    <location>
        <begin position="9"/>
        <end position="70"/>
    </location>
</feature>
<dbReference type="PANTHER" id="PTHR30154">
    <property type="entry name" value="LEUCINE-RESPONSIVE REGULATORY PROTEIN"/>
    <property type="match status" value="1"/>
</dbReference>
<dbReference type="InterPro" id="IPR036390">
    <property type="entry name" value="WH_DNA-bd_sf"/>
</dbReference>